<dbReference type="AlphaFoldDB" id="T1BNR2"/>
<organism evidence="1">
    <name type="scientific">mine drainage metagenome</name>
    <dbReference type="NCBI Taxonomy" id="410659"/>
    <lineage>
        <taxon>unclassified sequences</taxon>
        <taxon>metagenomes</taxon>
        <taxon>ecological metagenomes</taxon>
    </lineage>
</organism>
<dbReference type="Pfam" id="PF00106">
    <property type="entry name" value="adh_short"/>
    <property type="match status" value="1"/>
</dbReference>
<accession>T1BNR2</accession>
<gene>
    <name evidence="1" type="ORF">B2A_05963</name>
</gene>
<name>T1BNR2_9ZZZZ</name>
<protein>
    <submittedName>
        <fullName evidence="1">Short-chain dehydrogenase/reductase SDR</fullName>
    </submittedName>
</protein>
<sequence length="198" mass="20968">MTQAPISLKNRILVITGGSRGIGRAIALRAAREGARIAILAKTREPHPVLPGTIDSVAAEIRSLGAEALPIAVDVRDADAVESAIARVAAEWGGIDILVNNASAISLTGTKDTPAKRFDLLWSVNVRGTYVTTRAALAHLARSENPHILTLSPPPTLDPLWYGGHLAYTLSKMGMSLCVLGWSRELAPMGIAVNALWP</sequence>
<dbReference type="Gene3D" id="3.40.50.720">
    <property type="entry name" value="NAD(P)-binding Rossmann-like Domain"/>
    <property type="match status" value="1"/>
</dbReference>
<proteinExistence type="predicted"/>
<reference evidence="1" key="1">
    <citation type="submission" date="2013-08" db="EMBL/GenBank/DDBJ databases">
        <authorList>
            <person name="Mendez C."/>
            <person name="Richter M."/>
            <person name="Ferrer M."/>
            <person name="Sanchez J."/>
        </authorList>
    </citation>
    <scope>NUCLEOTIDE SEQUENCE</scope>
</reference>
<dbReference type="PANTHER" id="PTHR42808">
    <property type="entry name" value="HYDROXYSTEROID DEHYDROGENASE-LIKE PROTEIN 2"/>
    <property type="match status" value="1"/>
</dbReference>
<dbReference type="InterPro" id="IPR002347">
    <property type="entry name" value="SDR_fam"/>
</dbReference>
<evidence type="ECO:0000313" key="1">
    <source>
        <dbReference type="EMBL" id="EQD54889.1"/>
    </source>
</evidence>
<reference evidence="1" key="2">
    <citation type="journal article" date="2014" name="ISME J.">
        <title>Microbial stratification in low pH oxic and suboxic macroscopic growths along an acid mine drainage.</title>
        <authorList>
            <person name="Mendez-Garcia C."/>
            <person name="Mesa V."/>
            <person name="Sprenger R.R."/>
            <person name="Richter M."/>
            <person name="Diez M.S."/>
            <person name="Solano J."/>
            <person name="Bargiela R."/>
            <person name="Golyshina O.V."/>
            <person name="Manteca A."/>
            <person name="Ramos J.L."/>
            <person name="Gallego J.R."/>
            <person name="Llorente I."/>
            <person name="Martins Dos Santos V.A."/>
            <person name="Jensen O.N."/>
            <person name="Pelaez A.I."/>
            <person name="Sanchez J."/>
            <person name="Ferrer M."/>
        </authorList>
    </citation>
    <scope>NUCLEOTIDE SEQUENCE</scope>
</reference>
<dbReference type="EMBL" id="AUZZ01004175">
    <property type="protein sequence ID" value="EQD54889.1"/>
    <property type="molecule type" value="Genomic_DNA"/>
</dbReference>
<comment type="caution">
    <text evidence="1">The sequence shown here is derived from an EMBL/GenBank/DDBJ whole genome shotgun (WGS) entry which is preliminary data.</text>
</comment>
<feature type="non-terminal residue" evidence="1">
    <location>
        <position position="198"/>
    </location>
</feature>
<dbReference type="InterPro" id="IPR036291">
    <property type="entry name" value="NAD(P)-bd_dom_sf"/>
</dbReference>
<dbReference type="SUPFAM" id="SSF51735">
    <property type="entry name" value="NAD(P)-binding Rossmann-fold domains"/>
    <property type="match status" value="1"/>
</dbReference>
<dbReference type="NCBIfam" id="NF006133">
    <property type="entry name" value="PRK08278.1"/>
    <property type="match status" value="1"/>
</dbReference>
<dbReference type="PRINTS" id="PR00081">
    <property type="entry name" value="GDHRDH"/>
</dbReference>
<dbReference type="InterPro" id="IPR051935">
    <property type="entry name" value="HSDL2"/>
</dbReference>
<dbReference type="PANTHER" id="PTHR42808:SF3">
    <property type="entry name" value="HYDROXYSTEROID DEHYDROGENASE-LIKE PROTEIN 2"/>
    <property type="match status" value="1"/>
</dbReference>